<dbReference type="GO" id="GO:0005886">
    <property type="term" value="C:plasma membrane"/>
    <property type="evidence" value="ECO:0007669"/>
    <property type="project" value="TreeGrafter"/>
</dbReference>
<dbReference type="PANTHER" id="PTHR47410">
    <property type="entry name" value="TOLL-LIKE RECEPTOR 7-RELATED"/>
    <property type="match status" value="1"/>
</dbReference>
<evidence type="ECO:0000256" key="9">
    <source>
        <dbReference type="ARBA" id="ARBA00023136"/>
    </source>
</evidence>
<evidence type="ECO:0000256" key="2">
    <source>
        <dbReference type="ARBA" id="ARBA00004370"/>
    </source>
</evidence>
<dbReference type="PROSITE" id="PS51450">
    <property type="entry name" value="LRR"/>
    <property type="match status" value="1"/>
</dbReference>
<dbReference type="Proteomes" id="UP000821853">
    <property type="component" value="Chromosome 9"/>
</dbReference>
<dbReference type="InterPro" id="IPR001611">
    <property type="entry name" value="Leu-rich_rpt"/>
</dbReference>
<keyword evidence="8" id="KW-1133">Transmembrane helix</keyword>
<protein>
    <submittedName>
        <fullName evidence="14">Uncharacterized protein</fullName>
    </submittedName>
</protein>
<accession>A0A9J6H3X8</accession>
<dbReference type="GO" id="GO:0002224">
    <property type="term" value="P:toll-like receptor signaling pathway"/>
    <property type="evidence" value="ECO:0007669"/>
    <property type="project" value="TreeGrafter"/>
</dbReference>
<evidence type="ECO:0000256" key="5">
    <source>
        <dbReference type="ARBA" id="ARBA00022729"/>
    </source>
</evidence>
<evidence type="ECO:0000256" key="4">
    <source>
        <dbReference type="ARBA" id="ARBA00022692"/>
    </source>
</evidence>
<keyword evidence="5 13" id="KW-0732">Signal</keyword>
<dbReference type="GO" id="GO:0005768">
    <property type="term" value="C:endosome"/>
    <property type="evidence" value="ECO:0007669"/>
    <property type="project" value="UniProtKB-SubCell"/>
</dbReference>
<evidence type="ECO:0000256" key="6">
    <source>
        <dbReference type="ARBA" id="ARBA00022737"/>
    </source>
</evidence>
<name>A0A9J6H3X8_HAELO</name>
<feature type="region of interest" description="Disordered" evidence="12">
    <location>
        <begin position="476"/>
        <end position="500"/>
    </location>
</feature>
<dbReference type="AlphaFoldDB" id="A0A9J6H3X8"/>
<dbReference type="Pfam" id="PF13855">
    <property type="entry name" value="LRR_8"/>
    <property type="match status" value="1"/>
</dbReference>
<evidence type="ECO:0000313" key="14">
    <source>
        <dbReference type="EMBL" id="KAH9381447.1"/>
    </source>
</evidence>
<evidence type="ECO:0000256" key="10">
    <source>
        <dbReference type="ARBA" id="ARBA00023170"/>
    </source>
</evidence>
<comment type="caution">
    <text evidence="14">The sequence shown here is derived from an EMBL/GenBank/DDBJ whole genome shotgun (WGS) entry which is preliminary data.</text>
</comment>
<keyword evidence="3" id="KW-0433">Leucine-rich repeat</keyword>
<dbReference type="PANTHER" id="PTHR47410:SF5">
    <property type="entry name" value="TOLL-LIKE RECEPTOR 3"/>
    <property type="match status" value="1"/>
</dbReference>
<gene>
    <name evidence="14" type="ORF">HPB48_008973</name>
</gene>
<evidence type="ECO:0000256" key="7">
    <source>
        <dbReference type="ARBA" id="ARBA00022753"/>
    </source>
</evidence>
<dbReference type="SUPFAM" id="SSF52058">
    <property type="entry name" value="L domain-like"/>
    <property type="match status" value="1"/>
</dbReference>
<dbReference type="InterPro" id="IPR032675">
    <property type="entry name" value="LRR_dom_sf"/>
</dbReference>
<dbReference type="EMBL" id="JABSTR010000011">
    <property type="protein sequence ID" value="KAH9381447.1"/>
    <property type="molecule type" value="Genomic_DNA"/>
</dbReference>
<keyword evidence="4" id="KW-0812">Transmembrane</keyword>
<keyword evidence="11" id="KW-0325">Glycoprotein</keyword>
<keyword evidence="15" id="KW-1185">Reference proteome</keyword>
<feature type="signal peptide" evidence="13">
    <location>
        <begin position="1"/>
        <end position="39"/>
    </location>
</feature>
<dbReference type="VEuPathDB" id="VectorBase:HLOH_054681"/>
<dbReference type="GO" id="GO:0032755">
    <property type="term" value="P:positive regulation of interleukin-6 production"/>
    <property type="evidence" value="ECO:0007669"/>
    <property type="project" value="TreeGrafter"/>
</dbReference>
<feature type="compositionally biased region" description="Polar residues" evidence="12">
    <location>
        <begin position="490"/>
        <end position="500"/>
    </location>
</feature>
<dbReference type="GO" id="GO:0007249">
    <property type="term" value="P:canonical NF-kappaB signal transduction"/>
    <property type="evidence" value="ECO:0007669"/>
    <property type="project" value="TreeGrafter"/>
</dbReference>
<dbReference type="Gene3D" id="3.80.10.10">
    <property type="entry name" value="Ribonuclease Inhibitor"/>
    <property type="match status" value="1"/>
</dbReference>
<evidence type="ECO:0000256" key="11">
    <source>
        <dbReference type="ARBA" id="ARBA00023180"/>
    </source>
</evidence>
<sequence>MAASDAQPRSRRRSVAKLTFLVPPLFVAFQLLCPSPACAACPRKQAIRPCTCFNFHNYERVECKSADQRTLKTALTALRGSFVFEFELTRYTMAEIPADAFDSVHISELYTYLADFSNLSTTNNLFDSFDDNLTMIEIKRGRGLEFLNWGAFGRLKNLERLLVFSSDFPKLDRSFSHMPQSLTRVMIQGGTLEFVEDGAFHGLDIRDVEISFTKLQTISRKIFPMPAASLSVLSLRNNIIRSIPEDMFSEMPALTLLDLSNNALMTLSEATMAPVLKNLRLLEISNNHYFCDCNLTWVGRAFTNSNYLDGYSRRTNITCSAPPHFYGTNVLTLTEDDLGQSHIVRVDVGFSAMPSARKFALRFPEQRLGAALRRLGRLLLIFTVSRGVRFKGAVFGTTEGNATQCPVLHDVLVVLSCECVINIIVSAILFASTVKAFLLNAVIHMLSRPSLSNPQIYFVCIVASFYQELESPRNPSLYDDMDNEEEEGIDTTSLFSMRLN</sequence>
<proteinExistence type="predicted"/>
<dbReference type="OrthoDB" id="9985976at2759"/>
<evidence type="ECO:0000313" key="15">
    <source>
        <dbReference type="Proteomes" id="UP000821853"/>
    </source>
</evidence>
<dbReference type="GO" id="GO:0038187">
    <property type="term" value="F:pattern recognition receptor activity"/>
    <property type="evidence" value="ECO:0007669"/>
    <property type="project" value="TreeGrafter"/>
</dbReference>
<keyword evidence="9" id="KW-0472">Membrane</keyword>
<reference evidence="14 15" key="1">
    <citation type="journal article" date="2020" name="Cell">
        <title>Large-Scale Comparative Analyses of Tick Genomes Elucidate Their Genetic Diversity and Vector Capacities.</title>
        <authorList>
            <consortium name="Tick Genome and Microbiome Consortium (TIGMIC)"/>
            <person name="Jia N."/>
            <person name="Wang J."/>
            <person name="Shi W."/>
            <person name="Du L."/>
            <person name="Sun Y."/>
            <person name="Zhan W."/>
            <person name="Jiang J.F."/>
            <person name="Wang Q."/>
            <person name="Zhang B."/>
            <person name="Ji P."/>
            <person name="Bell-Sakyi L."/>
            <person name="Cui X.M."/>
            <person name="Yuan T.T."/>
            <person name="Jiang B.G."/>
            <person name="Yang W.F."/>
            <person name="Lam T.T."/>
            <person name="Chang Q.C."/>
            <person name="Ding S.J."/>
            <person name="Wang X.J."/>
            <person name="Zhu J.G."/>
            <person name="Ruan X.D."/>
            <person name="Zhao L."/>
            <person name="Wei J.T."/>
            <person name="Ye R.Z."/>
            <person name="Que T.C."/>
            <person name="Du C.H."/>
            <person name="Zhou Y.H."/>
            <person name="Cheng J.X."/>
            <person name="Dai P.F."/>
            <person name="Guo W.B."/>
            <person name="Han X.H."/>
            <person name="Huang E.J."/>
            <person name="Li L.F."/>
            <person name="Wei W."/>
            <person name="Gao Y.C."/>
            <person name="Liu J.Z."/>
            <person name="Shao H.Z."/>
            <person name="Wang X."/>
            <person name="Wang C.C."/>
            <person name="Yang T.C."/>
            <person name="Huo Q.B."/>
            <person name="Li W."/>
            <person name="Chen H.Y."/>
            <person name="Chen S.E."/>
            <person name="Zhou L.G."/>
            <person name="Ni X.B."/>
            <person name="Tian J.H."/>
            <person name="Sheng Y."/>
            <person name="Liu T."/>
            <person name="Pan Y.S."/>
            <person name="Xia L.Y."/>
            <person name="Li J."/>
            <person name="Zhao F."/>
            <person name="Cao W.C."/>
        </authorList>
    </citation>
    <scope>NUCLEOTIDE SEQUENCE [LARGE SCALE GENOMIC DNA]</scope>
    <source>
        <strain evidence="14">HaeL-2018</strain>
    </source>
</reference>
<dbReference type="GO" id="GO:0051607">
    <property type="term" value="P:defense response to virus"/>
    <property type="evidence" value="ECO:0007669"/>
    <property type="project" value="TreeGrafter"/>
</dbReference>
<organism evidence="14 15">
    <name type="scientific">Haemaphysalis longicornis</name>
    <name type="common">Bush tick</name>
    <dbReference type="NCBI Taxonomy" id="44386"/>
    <lineage>
        <taxon>Eukaryota</taxon>
        <taxon>Metazoa</taxon>
        <taxon>Ecdysozoa</taxon>
        <taxon>Arthropoda</taxon>
        <taxon>Chelicerata</taxon>
        <taxon>Arachnida</taxon>
        <taxon>Acari</taxon>
        <taxon>Parasitiformes</taxon>
        <taxon>Ixodida</taxon>
        <taxon>Ixodoidea</taxon>
        <taxon>Ixodidae</taxon>
        <taxon>Haemaphysalinae</taxon>
        <taxon>Haemaphysalis</taxon>
    </lineage>
</organism>
<comment type="subcellular location">
    <subcellularLocation>
        <location evidence="1">Endosome</location>
    </subcellularLocation>
    <subcellularLocation>
        <location evidence="2">Membrane</location>
    </subcellularLocation>
</comment>
<dbReference type="InterPro" id="IPR003591">
    <property type="entry name" value="Leu-rich_rpt_typical-subtyp"/>
</dbReference>
<dbReference type="OMA" id="MSNNQYY"/>
<keyword evidence="6" id="KW-0677">Repeat</keyword>
<evidence type="ECO:0000256" key="8">
    <source>
        <dbReference type="ARBA" id="ARBA00022989"/>
    </source>
</evidence>
<feature type="compositionally biased region" description="Acidic residues" evidence="12">
    <location>
        <begin position="479"/>
        <end position="489"/>
    </location>
</feature>
<feature type="chain" id="PRO_5039953497" evidence="13">
    <location>
        <begin position="40"/>
        <end position="500"/>
    </location>
</feature>
<evidence type="ECO:0000256" key="13">
    <source>
        <dbReference type="SAM" id="SignalP"/>
    </source>
</evidence>
<evidence type="ECO:0000256" key="3">
    <source>
        <dbReference type="ARBA" id="ARBA00022614"/>
    </source>
</evidence>
<evidence type="ECO:0000256" key="12">
    <source>
        <dbReference type="SAM" id="MobiDB-lite"/>
    </source>
</evidence>
<keyword evidence="10" id="KW-0675">Receptor</keyword>
<evidence type="ECO:0000256" key="1">
    <source>
        <dbReference type="ARBA" id="ARBA00004177"/>
    </source>
</evidence>
<dbReference type="SMART" id="SM00369">
    <property type="entry name" value="LRR_TYP"/>
    <property type="match status" value="2"/>
</dbReference>
<keyword evidence="7" id="KW-0967">Endosome</keyword>